<evidence type="ECO:0000313" key="2">
    <source>
        <dbReference type="Proteomes" id="UP001575105"/>
    </source>
</evidence>
<organism evidence="1 2">
    <name type="scientific">Natronomicrosphaera hydrolytica</name>
    <dbReference type="NCBI Taxonomy" id="3242702"/>
    <lineage>
        <taxon>Bacteria</taxon>
        <taxon>Pseudomonadati</taxon>
        <taxon>Planctomycetota</taxon>
        <taxon>Phycisphaerae</taxon>
        <taxon>Phycisphaerales</taxon>
        <taxon>Phycisphaeraceae</taxon>
        <taxon>Natronomicrosphaera</taxon>
    </lineage>
</organism>
<reference evidence="1 2" key="1">
    <citation type="submission" date="2024-08" db="EMBL/GenBank/DDBJ databases">
        <title>Whole-genome sequencing of halo(alkali)philic microorganisms from hypersaline lakes.</title>
        <authorList>
            <person name="Sorokin D.Y."/>
            <person name="Merkel A.Y."/>
            <person name="Messina E."/>
            <person name="Yakimov M."/>
        </authorList>
    </citation>
    <scope>NUCLEOTIDE SEQUENCE [LARGE SCALE GENOMIC DNA]</scope>
    <source>
        <strain evidence="1 2">AB-hyl4</strain>
    </source>
</reference>
<dbReference type="Proteomes" id="UP001575105">
    <property type="component" value="Unassembled WGS sequence"/>
</dbReference>
<dbReference type="EMBL" id="JBGUBD010000004">
    <property type="protein sequence ID" value="MFA9478076.1"/>
    <property type="molecule type" value="Genomic_DNA"/>
</dbReference>
<dbReference type="RefSeq" id="WP_425345004.1">
    <property type="nucleotide sequence ID" value="NZ_JBGUBD010000004.1"/>
</dbReference>
<accession>A0ABV4U5Q1</accession>
<protein>
    <submittedName>
        <fullName evidence="1">Uncharacterized protein</fullName>
    </submittedName>
</protein>
<proteinExistence type="predicted"/>
<name>A0ABV4U5Q1_9BACT</name>
<sequence length="73" mass="7696">MGCGCESVKHVVQGAAKLVQSAAGVGLADEATIEQRRAICRACEYAVPCHANPKRYCKCDRCGWLAQAQDAAG</sequence>
<keyword evidence="2" id="KW-1185">Reference proteome</keyword>
<comment type="caution">
    <text evidence="1">The sequence shown here is derived from an EMBL/GenBank/DDBJ whole genome shotgun (WGS) entry which is preliminary data.</text>
</comment>
<gene>
    <name evidence="1" type="ORF">ACERK3_07170</name>
</gene>
<evidence type="ECO:0000313" key="1">
    <source>
        <dbReference type="EMBL" id="MFA9478076.1"/>
    </source>
</evidence>